<dbReference type="RefSeq" id="WP_271175771.1">
    <property type="nucleotide sequence ID" value="NZ_BAAAJO010000001.1"/>
</dbReference>
<dbReference type="PANTHER" id="PTHR40078:SF1">
    <property type="entry name" value="INTEGRAL MEMBRANE PROTEIN"/>
    <property type="match status" value="1"/>
</dbReference>
<dbReference type="InterPro" id="IPR038750">
    <property type="entry name" value="YczE/YyaS-like"/>
</dbReference>
<protein>
    <recommendedName>
        <fullName evidence="5">Membrane protein YczE</fullName>
    </recommendedName>
</protein>
<reference evidence="3" key="1">
    <citation type="journal article" date="2014" name="Int. J. Syst. Evol. Microbiol.">
        <title>Complete genome sequence of Corynebacterium casei LMG S-19264T (=DSM 44701T), isolated from a smear-ripened cheese.</title>
        <authorList>
            <consortium name="US DOE Joint Genome Institute (JGI-PGF)"/>
            <person name="Walter F."/>
            <person name="Albersmeier A."/>
            <person name="Kalinowski J."/>
            <person name="Ruckert C."/>
        </authorList>
    </citation>
    <scope>NUCLEOTIDE SEQUENCE</scope>
    <source>
        <strain evidence="3">VKM Ac-1401</strain>
    </source>
</reference>
<feature type="transmembrane region" description="Helical" evidence="2">
    <location>
        <begin position="51"/>
        <end position="69"/>
    </location>
</feature>
<feature type="transmembrane region" description="Helical" evidence="2">
    <location>
        <begin position="173"/>
        <end position="195"/>
    </location>
</feature>
<evidence type="ECO:0008006" key="5">
    <source>
        <dbReference type="Google" id="ProtNLM"/>
    </source>
</evidence>
<evidence type="ECO:0000256" key="2">
    <source>
        <dbReference type="SAM" id="Phobius"/>
    </source>
</evidence>
<feature type="compositionally biased region" description="Basic and acidic residues" evidence="1">
    <location>
        <begin position="241"/>
        <end position="276"/>
    </location>
</feature>
<keyword evidence="2" id="KW-0812">Transmembrane</keyword>
<evidence type="ECO:0000256" key="1">
    <source>
        <dbReference type="SAM" id="MobiDB-lite"/>
    </source>
</evidence>
<keyword evidence="2" id="KW-1133">Transmembrane helix</keyword>
<evidence type="ECO:0000313" key="3">
    <source>
        <dbReference type="EMBL" id="GLJ75077.1"/>
    </source>
</evidence>
<name>A0A9W6LYY0_9MICO</name>
<dbReference type="Proteomes" id="UP001142372">
    <property type="component" value="Unassembled WGS sequence"/>
</dbReference>
<feature type="region of interest" description="Disordered" evidence="1">
    <location>
        <begin position="241"/>
        <end position="281"/>
    </location>
</feature>
<proteinExistence type="predicted"/>
<feature type="transmembrane region" description="Helical" evidence="2">
    <location>
        <begin position="147"/>
        <end position="167"/>
    </location>
</feature>
<comment type="caution">
    <text evidence="3">The sequence shown here is derived from an EMBL/GenBank/DDBJ whole genome shotgun (WGS) entry which is preliminary data.</text>
</comment>
<feature type="transmembrane region" description="Helical" evidence="2">
    <location>
        <begin position="12"/>
        <end position="31"/>
    </location>
</feature>
<reference evidence="3" key="2">
    <citation type="submission" date="2023-01" db="EMBL/GenBank/DDBJ databases">
        <authorList>
            <person name="Sun Q."/>
            <person name="Evtushenko L."/>
        </authorList>
    </citation>
    <scope>NUCLEOTIDE SEQUENCE</scope>
    <source>
        <strain evidence="3">VKM Ac-1401</strain>
    </source>
</reference>
<dbReference type="Pfam" id="PF19700">
    <property type="entry name" value="DUF6198"/>
    <property type="match status" value="1"/>
</dbReference>
<keyword evidence="4" id="KW-1185">Reference proteome</keyword>
<sequence>MNPALLLTRRVVQLLLGLFLYGIAIAMMVRAGIGVSPWDVLAQGLSIKTGWAFGLITNVVGLVVLLFWIPLRQRPGLGTVLNVLLVGPSAQLGLWLIPQQSELWAEVLLFTGGLLLLAVATGLYIGPRMGPGPRDGLMTGLHARTGWPIWAVRTGIEVTVLIVGWFLGGNVGVGTLAFALLVGPLCSLTLPFFAIRLPHDAATDAAERELEGTAEQSAALDEQDAERFDVRDGILLESDSGSRMRADSAARGNVIREHQPDRGPAERRARSERDGDTVSPRRAAATVAAYWLDDRLTRRASRVRRAGA</sequence>
<dbReference type="PANTHER" id="PTHR40078">
    <property type="entry name" value="INTEGRAL MEMBRANE PROTEIN-RELATED"/>
    <property type="match status" value="1"/>
</dbReference>
<organism evidence="3 4">
    <name type="scientific">Leifsonia poae</name>
    <dbReference type="NCBI Taxonomy" id="110933"/>
    <lineage>
        <taxon>Bacteria</taxon>
        <taxon>Bacillati</taxon>
        <taxon>Actinomycetota</taxon>
        <taxon>Actinomycetes</taxon>
        <taxon>Micrococcales</taxon>
        <taxon>Microbacteriaceae</taxon>
        <taxon>Leifsonia</taxon>
    </lineage>
</organism>
<evidence type="ECO:0000313" key="4">
    <source>
        <dbReference type="Proteomes" id="UP001142372"/>
    </source>
</evidence>
<dbReference type="AlphaFoldDB" id="A0A9W6LYY0"/>
<keyword evidence="2" id="KW-0472">Membrane</keyword>
<feature type="transmembrane region" description="Helical" evidence="2">
    <location>
        <begin position="76"/>
        <end position="97"/>
    </location>
</feature>
<accession>A0A9W6LYY0</accession>
<feature type="transmembrane region" description="Helical" evidence="2">
    <location>
        <begin position="103"/>
        <end position="126"/>
    </location>
</feature>
<dbReference type="EMBL" id="BSEN01000002">
    <property type="protein sequence ID" value="GLJ75077.1"/>
    <property type="molecule type" value="Genomic_DNA"/>
</dbReference>
<gene>
    <name evidence="3" type="ORF">GCM10017584_06500</name>
</gene>